<comment type="catalytic activity">
    <reaction evidence="14">
        <text>riboflavin + ATP = FMN + ADP + H(+)</text>
        <dbReference type="Rhea" id="RHEA:14357"/>
        <dbReference type="ChEBI" id="CHEBI:15378"/>
        <dbReference type="ChEBI" id="CHEBI:30616"/>
        <dbReference type="ChEBI" id="CHEBI:57986"/>
        <dbReference type="ChEBI" id="CHEBI:58210"/>
        <dbReference type="ChEBI" id="CHEBI:456216"/>
        <dbReference type="EC" id="2.7.1.26"/>
    </reaction>
    <physiologicalReaction direction="left-to-right" evidence="14">
        <dbReference type="Rhea" id="RHEA:14358"/>
    </physiologicalReaction>
</comment>
<dbReference type="AlphaFoldDB" id="A0AAV4HMA2"/>
<dbReference type="Proteomes" id="UP000762676">
    <property type="component" value="Unassembled WGS sequence"/>
</dbReference>
<dbReference type="EC" id="2.7.1.26" evidence="3"/>
<name>A0AAV4HMA2_9GAST</name>
<keyword evidence="5" id="KW-0285">Flavoprotein</keyword>
<dbReference type="GO" id="GO:0005524">
    <property type="term" value="F:ATP binding"/>
    <property type="evidence" value="ECO:0007669"/>
    <property type="project" value="UniProtKB-KW"/>
</dbReference>
<dbReference type="GO" id="GO:0046872">
    <property type="term" value="F:metal ion binding"/>
    <property type="evidence" value="ECO:0007669"/>
    <property type="project" value="UniProtKB-KW"/>
</dbReference>
<sequence>MDQGRPIPYFAEGEVVSGFGRGSKELGIPTANFPESVIQDLPSSFDCGVYYGWAKLNSYPEVFKMTMCVGWNPYYQNTVKTMETHIIHQFDSDFYGDVMKIIVLGFIRPMCDFPSLDALIKAIHNDIEVASKSLDTEESLQFKDDPFFNAEQPIGIQENTASEKNTAVNTNQAMTSESHPKPCETGNRSETVEISPVCTLNTETSEANNGAVKTRKNTSAPVNVNGVSSPLIIENSNTGFFKKDFSESGPLINYSDNCKDSI</sequence>
<dbReference type="PANTHER" id="PTHR22749">
    <property type="entry name" value="RIBOFLAVIN KINASE/FMN ADENYLYLTRANSFERASE"/>
    <property type="match status" value="1"/>
</dbReference>
<proteinExistence type="predicted"/>
<evidence type="ECO:0000256" key="14">
    <source>
        <dbReference type="ARBA" id="ARBA00050912"/>
    </source>
</evidence>
<dbReference type="SUPFAM" id="SSF82114">
    <property type="entry name" value="Riboflavin kinase-like"/>
    <property type="match status" value="1"/>
</dbReference>
<organism evidence="18 19">
    <name type="scientific">Elysia marginata</name>
    <dbReference type="NCBI Taxonomy" id="1093978"/>
    <lineage>
        <taxon>Eukaryota</taxon>
        <taxon>Metazoa</taxon>
        <taxon>Spiralia</taxon>
        <taxon>Lophotrochozoa</taxon>
        <taxon>Mollusca</taxon>
        <taxon>Gastropoda</taxon>
        <taxon>Heterobranchia</taxon>
        <taxon>Euthyneura</taxon>
        <taxon>Panpulmonata</taxon>
        <taxon>Sacoglossa</taxon>
        <taxon>Placobranchoidea</taxon>
        <taxon>Plakobranchidae</taxon>
        <taxon>Elysia</taxon>
    </lineage>
</organism>
<evidence type="ECO:0000313" key="19">
    <source>
        <dbReference type="Proteomes" id="UP000762676"/>
    </source>
</evidence>
<evidence type="ECO:0000256" key="8">
    <source>
        <dbReference type="ARBA" id="ARBA00022723"/>
    </source>
</evidence>
<evidence type="ECO:0000256" key="7">
    <source>
        <dbReference type="ARBA" id="ARBA00022679"/>
    </source>
</evidence>
<evidence type="ECO:0000256" key="10">
    <source>
        <dbReference type="ARBA" id="ARBA00022777"/>
    </source>
</evidence>
<reference evidence="18 19" key="1">
    <citation type="journal article" date="2021" name="Elife">
        <title>Chloroplast acquisition without the gene transfer in kleptoplastic sea slugs, Plakobranchus ocellatus.</title>
        <authorList>
            <person name="Maeda T."/>
            <person name="Takahashi S."/>
            <person name="Yoshida T."/>
            <person name="Shimamura S."/>
            <person name="Takaki Y."/>
            <person name="Nagai Y."/>
            <person name="Toyoda A."/>
            <person name="Suzuki Y."/>
            <person name="Arimoto A."/>
            <person name="Ishii H."/>
            <person name="Satoh N."/>
            <person name="Nishiyama T."/>
            <person name="Hasebe M."/>
            <person name="Maruyama T."/>
            <person name="Minagawa J."/>
            <person name="Obokata J."/>
            <person name="Shigenobu S."/>
        </authorList>
    </citation>
    <scope>NUCLEOTIDE SEQUENCE [LARGE SCALE GENOMIC DNA]</scope>
</reference>
<comment type="pathway">
    <text evidence="2">Cofactor biosynthesis; FMN biosynthesis; FMN from riboflavin (ATP route): step 1/1.</text>
</comment>
<evidence type="ECO:0000256" key="1">
    <source>
        <dbReference type="ARBA" id="ARBA00001947"/>
    </source>
</evidence>
<dbReference type="InterPro" id="IPR023468">
    <property type="entry name" value="Riboflavin_kinase"/>
</dbReference>
<evidence type="ECO:0000256" key="6">
    <source>
        <dbReference type="ARBA" id="ARBA00022643"/>
    </source>
</evidence>
<dbReference type="InterPro" id="IPR015865">
    <property type="entry name" value="Riboflavin_kinase_bac/euk"/>
</dbReference>
<gene>
    <name evidence="18" type="ORF">ElyMa_004498200</name>
</gene>
<dbReference type="SMART" id="SM00904">
    <property type="entry name" value="Flavokinase"/>
    <property type="match status" value="1"/>
</dbReference>
<evidence type="ECO:0000256" key="9">
    <source>
        <dbReference type="ARBA" id="ARBA00022741"/>
    </source>
</evidence>
<keyword evidence="6" id="KW-0288">FMN</keyword>
<dbReference type="EMBL" id="BMAT01009093">
    <property type="protein sequence ID" value="GFR98311.1"/>
    <property type="molecule type" value="Genomic_DNA"/>
</dbReference>
<evidence type="ECO:0000256" key="13">
    <source>
        <dbReference type="ARBA" id="ARBA00029789"/>
    </source>
</evidence>
<evidence type="ECO:0000256" key="5">
    <source>
        <dbReference type="ARBA" id="ARBA00022630"/>
    </source>
</evidence>
<evidence type="ECO:0000256" key="15">
    <source>
        <dbReference type="ARBA" id="ARBA00054097"/>
    </source>
</evidence>
<dbReference type="GO" id="GO:0009231">
    <property type="term" value="P:riboflavin biosynthetic process"/>
    <property type="evidence" value="ECO:0007669"/>
    <property type="project" value="InterPro"/>
</dbReference>
<accession>A0AAV4HMA2</accession>
<keyword evidence="9" id="KW-0547">Nucleotide-binding</keyword>
<evidence type="ECO:0000256" key="16">
    <source>
        <dbReference type="ARBA" id="ARBA00077632"/>
    </source>
</evidence>
<keyword evidence="12" id="KW-0067">ATP-binding</keyword>
<comment type="function">
    <text evidence="15">Catalyzes the phosphorylation of riboflavin (vitamin B2) to form flavin-mononucleotide (FMN), hence rate-limiting enzyme in the synthesis of FAD. Essential for TNF-induced reactive oxygen species (ROS) production. Through its interaction with both TNFRSF1A and CYBA, physically and functionally couples TNFRSF1A to NADPH oxidase. TNF-activation of RFK may enhance the incorporation of FAD in NADPH oxidase, a critical step for the assembly and activation of NADPH oxidase.</text>
</comment>
<evidence type="ECO:0000256" key="2">
    <source>
        <dbReference type="ARBA" id="ARBA00005201"/>
    </source>
</evidence>
<evidence type="ECO:0000256" key="4">
    <source>
        <dbReference type="ARBA" id="ARBA00017394"/>
    </source>
</evidence>
<evidence type="ECO:0000256" key="3">
    <source>
        <dbReference type="ARBA" id="ARBA00012105"/>
    </source>
</evidence>
<evidence type="ECO:0000313" key="18">
    <source>
        <dbReference type="EMBL" id="GFR98311.1"/>
    </source>
</evidence>
<keyword evidence="7" id="KW-0808">Transferase</keyword>
<dbReference type="InterPro" id="IPR023465">
    <property type="entry name" value="Riboflavin_kinase_dom_sf"/>
</dbReference>
<dbReference type="Gene3D" id="2.40.30.30">
    <property type="entry name" value="Riboflavin kinase-like"/>
    <property type="match status" value="1"/>
</dbReference>
<evidence type="ECO:0000256" key="12">
    <source>
        <dbReference type="ARBA" id="ARBA00022840"/>
    </source>
</evidence>
<protein>
    <recommendedName>
        <fullName evidence="4">Riboflavin kinase</fullName>
        <ecNumber evidence="3">2.7.1.26</ecNumber>
    </recommendedName>
    <alternativeName>
        <fullName evidence="16">ATP:riboflavin 5'-phosphotransferase</fullName>
    </alternativeName>
    <alternativeName>
        <fullName evidence="13">Flavokinase</fullName>
    </alternativeName>
</protein>
<dbReference type="Pfam" id="PF01687">
    <property type="entry name" value="Flavokinase"/>
    <property type="match status" value="1"/>
</dbReference>
<keyword evidence="10 18" id="KW-0418">Kinase</keyword>
<keyword evidence="8" id="KW-0479">Metal-binding</keyword>
<dbReference type="FunFam" id="2.40.30.30:FF:000002">
    <property type="entry name" value="Riboflavin kinase, putative"/>
    <property type="match status" value="1"/>
</dbReference>
<keyword evidence="11" id="KW-0862">Zinc</keyword>
<comment type="cofactor">
    <cofactor evidence="1">
        <name>Zn(2+)</name>
        <dbReference type="ChEBI" id="CHEBI:29105"/>
    </cofactor>
</comment>
<evidence type="ECO:0000256" key="11">
    <source>
        <dbReference type="ARBA" id="ARBA00022833"/>
    </source>
</evidence>
<feature type="domain" description="Riboflavin kinase" evidence="17">
    <location>
        <begin position="8"/>
        <end position="135"/>
    </location>
</feature>
<dbReference type="GO" id="GO:0008531">
    <property type="term" value="F:riboflavin kinase activity"/>
    <property type="evidence" value="ECO:0007669"/>
    <property type="project" value="UniProtKB-EC"/>
</dbReference>
<keyword evidence="19" id="KW-1185">Reference proteome</keyword>
<comment type="caution">
    <text evidence="18">The sequence shown here is derived from an EMBL/GenBank/DDBJ whole genome shotgun (WGS) entry which is preliminary data.</text>
</comment>
<dbReference type="GO" id="GO:0005739">
    <property type="term" value="C:mitochondrion"/>
    <property type="evidence" value="ECO:0007669"/>
    <property type="project" value="TreeGrafter"/>
</dbReference>
<evidence type="ECO:0000259" key="17">
    <source>
        <dbReference type="SMART" id="SM00904"/>
    </source>
</evidence>
<dbReference type="GO" id="GO:0009398">
    <property type="term" value="P:FMN biosynthetic process"/>
    <property type="evidence" value="ECO:0007669"/>
    <property type="project" value="TreeGrafter"/>
</dbReference>
<dbReference type="PANTHER" id="PTHR22749:SF6">
    <property type="entry name" value="RIBOFLAVIN KINASE"/>
    <property type="match status" value="1"/>
</dbReference>